<dbReference type="NCBIfam" id="NF004824">
    <property type="entry name" value="PRK06180.1"/>
    <property type="match status" value="1"/>
</dbReference>
<dbReference type="PANTHER" id="PTHR43976">
    <property type="entry name" value="SHORT CHAIN DEHYDROGENASE"/>
    <property type="match status" value="1"/>
</dbReference>
<dbReference type="PRINTS" id="PR00081">
    <property type="entry name" value="GDHRDH"/>
</dbReference>
<evidence type="ECO:0000256" key="2">
    <source>
        <dbReference type="ARBA" id="ARBA00023002"/>
    </source>
</evidence>
<evidence type="ECO:0000256" key="3">
    <source>
        <dbReference type="RuleBase" id="RU000363"/>
    </source>
</evidence>
<evidence type="ECO:0000313" key="5">
    <source>
        <dbReference type="EMBL" id="MDL2403616.1"/>
    </source>
</evidence>
<name>A0ABT7K530_9HYPH</name>
<dbReference type="InterPro" id="IPR002347">
    <property type="entry name" value="SDR_fam"/>
</dbReference>
<dbReference type="RefSeq" id="WP_285873063.1">
    <property type="nucleotide sequence ID" value="NZ_JARFYM010000053.1"/>
</dbReference>
<dbReference type="InterPro" id="IPR051911">
    <property type="entry name" value="SDR_oxidoreductase"/>
</dbReference>
<evidence type="ECO:0000256" key="1">
    <source>
        <dbReference type="ARBA" id="ARBA00006484"/>
    </source>
</evidence>
<dbReference type="InterPro" id="IPR036291">
    <property type="entry name" value="NAD(P)-bd_dom_sf"/>
</dbReference>
<organism evidence="5 6">
    <name type="scientific">Rhizobium mayense</name>
    <dbReference type="NCBI Taxonomy" id="1312184"/>
    <lineage>
        <taxon>Bacteria</taxon>
        <taxon>Pseudomonadati</taxon>
        <taxon>Pseudomonadota</taxon>
        <taxon>Alphaproteobacteria</taxon>
        <taxon>Hyphomicrobiales</taxon>
        <taxon>Rhizobiaceae</taxon>
        <taxon>Rhizobium/Agrobacterium group</taxon>
        <taxon>Rhizobium</taxon>
    </lineage>
</organism>
<dbReference type="Proteomes" id="UP001172645">
    <property type="component" value="Unassembled WGS sequence"/>
</dbReference>
<comment type="caution">
    <text evidence="5">The sequence shown here is derived from an EMBL/GenBank/DDBJ whole genome shotgun (WGS) entry which is preliminary data.</text>
</comment>
<gene>
    <name evidence="5" type="ORF">PY649_32595</name>
</gene>
<dbReference type="PRINTS" id="PR00080">
    <property type="entry name" value="SDRFAMILY"/>
</dbReference>
<keyword evidence="6" id="KW-1185">Reference proteome</keyword>
<reference evidence="5" key="1">
    <citation type="submission" date="2023-06" db="EMBL/GenBank/DDBJ databases">
        <title>Phylogenetic Diversity of Rhizobium strains.</title>
        <authorList>
            <person name="Moura F.T."/>
            <person name="Helene L.C.F."/>
            <person name="Hungria M."/>
        </authorList>
    </citation>
    <scope>NUCLEOTIDE SEQUENCE</scope>
    <source>
        <strain evidence="5">CCGE526</strain>
    </source>
</reference>
<sequence length="283" mass="30468">MSDTPVWFITGSSAGLGFEIAKSVLERGWRAVVTARQPEQLETLVAQHEGRALALRVDVTDKSTIRAAVADSIAAFGRIDVLVNNAGYGYLAAIEEGDDEGVRKQFETNLFGLIDVTKEVLPGMRARRKGHIVNISSLGGLVAFAATGYYHATKFAVEAISESLSYEIAPLGLKVTIVEPGAFRTDWAGSSMVESPIRIDDYDGTAGKRRQSTRASSGNQPGDPSRAGSAIIKAVEAEVPPLRLLLGAPALDIAYKRLEALKANFDAWKEVTLSADFPDFQRN</sequence>
<accession>A0ABT7K530</accession>
<dbReference type="CDD" id="cd05374">
    <property type="entry name" value="17beta-HSD-like_SDR_c"/>
    <property type="match status" value="1"/>
</dbReference>
<comment type="similarity">
    <text evidence="1 3">Belongs to the short-chain dehydrogenases/reductases (SDR) family.</text>
</comment>
<dbReference type="Gene3D" id="3.40.50.720">
    <property type="entry name" value="NAD(P)-binding Rossmann-like Domain"/>
    <property type="match status" value="1"/>
</dbReference>
<proteinExistence type="inferred from homology"/>
<dbReference type="PANTHER" id="PTHR43976:SF16">
    <property type="entry name" value="SHORT-CHAIN DEHYDROGENASE_REDUCTASE FAMILY PROTEIN"/>
    <property type="match status" value="1"/>
</dbReference>
<dbReference type="SUPFAM" id="SSF51735">
    <property type="entry name" value="NAD(P)-binding Rossmann-fold domains"/>
    <property type="match status" value="1"/>
</dbReference>
<protein>
    <submittedName>
        <fullName evidence="5">Oxidoreductase</fullName>
    </submittedName>
</protein>
<dbReference type="NCBIfam" id="NF006114">
    <property type="entry name" value="PRK08263.1"/>
    <property type="match status" value="1"/>
</dbReference>
<dbReference type="Pfam" id="PF00106">
    <property type="entry name" value="adh_short"/>
    <property type="match status" value="1"/>
</dbReference>
<feature type="compositionally biased region" description="Polar residues" evidence="4">
    <location>
        <begin position="213"/>
        <end position="222"/>
    </location>
</feature>
<feature type="region of interest" description="Disordered" evidence="4">
    <location>
        <begin position="198"/>
        <end position="227"/>
    </location>
</feature>
<dbReference type="EMBL" id="JARFYM010000053">
    <property type="protein sequence ID" value="MDL2403616.1"/>
    <property type="molecule type" value="Genomic_DNA"/>
</dbReference>
<keyword evidence="2" id="KW-0560">Oxidoreductase</keyword>
<evidence type="ECO:0000256" key="4">
    <source>
        <dbReference type="SAM" id="MobiDB-lite"/>
    </source>
</evidence>
<evidence type="ECO:0000313" key="6">
    <source>
        <dbReference type="Proteomes" id="UP001172645"/>
    </source>
</evidence>